<dbReference type="AlphaFoldDB" id="A0A8X6R0U9"/>
<dbReference type="EMBL" id="BMAW01085295">
    <property type="protein sequence ID" value="GFU42262.1"/>
    <property type="molecule type" value="Genomic_DNA"/>
</dbReference>
<proteinExistence type="predicted"/>
<gene>
    <name evidence="2" type="ORF">NPIL_517541</name>
</gene>
<dbReference type="Proteomes" id="UP000887013">
    <property type="component" value="Unassembled WGS sequence"/>
</dbReference>
<keyword evidence="1" id="KW-0812">Transmembrane</keyword>
<feature type="transmembrane region" description="Helical" evidence="1">
    <location>
        <begin position="70"/>
        <end position="93"/>
    </location>
</feature>
<sequence length="108" mass="12874">MDNEPYPPSSHKPHPKRKLHMGSRLCCFTLRCWVTYFLFSIIMSISFFVVPFIVDSSNEFRTFCYKIGYAFLYPCLFTVATVYSKFAISRTFLSRSQQRPKPKPRRRR</sequence>
<evidence type="ECO:0000313" key="2">
    <source>
        <dbReference type="EMBL" id="GFU42262.1"/>
    </source>
</evidence>
<keyword evidence="1" id="KW-0472">Membrane</keyword>
<keyword evidence="3" id="KW-1185">Reference proteome</keyword>
<protein>
    <submittedName>
        <fullName evidence="2">Uncharacterized protein</fullName>
    </submittedName>
</protein>
<feature type="transmembrane region" description="Helical" evidence="1">
    <location>
        <begin position="25"/>
        <end position="50"/>
    </location>
</feature>
<comment type="caution">
    <text evidence="2">The sequence shown here is derived from an EMBL/GenBank/DDBJ whole genome shotgun (WGS) entry which is preliminary data.</text>
</comment>
<evidence type="ECO:0000313" key="3">
    <source>
        <dbReference type="Proteomes" id="UP000887013"/>
    </source>
</evidence>
<name>A0A8X6R0U9_NEPPI</name>
<reference evidence="2" key="1">
    <citation type="submission" date="2020-08" db="EMBL/GenBank/DDBJ databases">
        <title>Multicomponent nature underlies the extraordinary mechanical properties of spider dragline silk.</title>
        <authorList>
            <person name="Kono N."/>
            <person name="Nakamura H."/>
            <person name="Mori M."/>
            <person name="Yoshida Y."/>
            <person name="Ohtoshi R."/>
            <person name="Malay A.D."/>
            <person name="Moran D.A.P."/>
            <person name="Tomita M."/>
            <person name="Numata K."/>
            <person name="Arakawa K."/>
        </authorList>
    </citation>
    <scope>NUCLEOTIDE SEQUENCE</scope>
</reference>
<evidence type="ECO:0000256" key="1">
    <source>
        <dbReference type="SAM" id="Phobius"/>
    </source>
</evidence>
<accession>A0A8X6R0U9</accession>
<organism evidence="2 3">
    <name type="scientific">Nephila pilipes</name>
    <name type="common">Giant wood spider</name>
    <name type="synonym">Nephila maculata</name>
    <dbReference type="NCBI Taxonomy" id="299642"/>
    <lineage>
        <taxon>Eukaryota</taxon>
        <taxon>Metazoa</taxon>
        <taxon>Ecdysozoa</taxon>
        <taxon>Arthropoda</taxon>
        <taxon>Chelicerata</taxon>
        <taxon>Arachnida</taxon>
        <taxon>Araneae</taxon>
        <taxon>Araneomorphae</taxon>
        <taxon>Entelegynae</taxon>
        <taxon>Araneoidea</taxon>
        <taxon>Nephilidae</taxon>
        <taxon>Nephila</taxon>
    </lineage>
</organism>
<keyword evidence="1" id="KW-1133">Transmembrane helix</keyword>